<dbReference type="Pfam" id="PF00069">
    <property type="entry name" value="Pkinase"/>
    <property type="match status" value="1"/>
</dbReference>
<evidence type="ECO:0000259" key="2">
    <source>
        <dbReference type="PROSITE" id="PS50011"/>
    </source>
</evidence>
<dbReference type="InterPro" id="IPR000719">
    <property type="entry name" value="Prot_kinase_dom"/>
</dbReference>
<dbReference type="AlphaFoldDB" id="A0A430HCB4"/>
<dbReference type="OrthoDB" id="9791419at2"/>
<dbReference type="InterPro" id="IPR011009">
    <property type="entry name" value="Kinase-like_dom_sf"/>
</dbReference>
<keyword evidence="3" id="KW-0418">Kinase</keyword>
<protein>
    <submittedName>
        <fullName evidence="3">Serine/threonine protein kinase</fullName>
    </submittedName>
</protein>
<dbReference type="GO" id="GO:0004674">
    <property type="term" value="F:protein serine/threonine kinase activity"/>
    <property type="evidence" value="ECO:0007669"/>
    <property type="project" value="UniProtKB-KW"/>
</dbReference>
<keyword evidence="1" id="KW-0547">Nucleotide-binding</keyword>
<dbReference type="EMBL" id="RXLQ01000035">
    <property type="protein sequence ID" value="RSZ55154.1"/>
    <property type="molecule type" value="Genomic_DNA"/>
</dbReference>
<keyword evidence="3" id="KW-0723">Serine/threonine-protein kinase</keyword>
<comment type="caution">
    <text evidence="3">The sequence shown here is derived from an EMBL/GenBank/DDBJ whole genome shotgun (WGS) entry which is preliminary data.</text>
</comment>
<accession>A0A430HCB4</accession>
<dbReference type="PROSITE" id="PS00107">
    <property type="entry name" value="PROTEIN_KINASE_ATP"/>
    <property type="match status" value="1"/>
</dbReference>
<keyword evidence="4" id="KW-1185">Reference proteome</keyword>
<dbReference type="PANTHER" id="PTHR44167">
    <property type="entry name" value="OVARIAN-SPECIFIC SERINE/THREONINE-PROTEIN KINASE LOK-RELATED"/>
    <property type="match status" value="1"/>
</dbReference>
<reference evidence="3 4" key="1">
    <citation type="submission" date="2018-12" db="EMBL/GenBank/DDBJ databases">
        <authorList>
            <person name="Yang E."/>
        </authorList>
    </citation>
    <scope>NUCLEOTIDE SEQUENCE [LARGE SCALE GENOMIC DNA]</scope>
    <source>
        <strain evidence="3 4">SOD</strain>
    </source>
</reference>
<sequence>MLTRKFNLLLFDMQAEYIDVLFGKRGFKVPSKVKGSDGHVYVVEEQIGSGGNAVVCQCTDERDGMIYAIKFLAHTRDVNRLPRFQLETRLIEKLTHARHDHLIKFMASGEAQSHYFDPKRRQNVPFTMPFFVMERATMTLRSFLASSPGPVAQEIYNAQFRGLVGALELLHEHAIHRDIKPENILVVGERWAISDFGLCEPVEDVAEKDLTRAGEIPGPRFWLSPEANNRSVGLQESISAASDVFQLAAVFWWVVTRRHPSGILTREDWTGAERLYGPISTGLQHSLSRRYQGAKQFSEAVIAAIDDLVQA</sequence>
<dbReference type="PANTHER" id="PTHR44167:SF24">
    <property type="entry name" value="SERINE_THREONINE-PROTEIN KINASE CHK2"/>
    <property type="match status" value="1"/>
</dbReference>
<name>A0A430HCB4_9BURK</name>
<evidence type="ECO:0000313" key="3">
    <source>
        <dbReference type="EMBL" id="RSZ55154.1"/>
    </source>
</evidence>
<dbReference type="SUPFAM" id="SSF56112">
    <property type="entry name" value="Protein kinase-like (PK-like)"/>
    <property type="match status" value="1"/>
</dbReference>
<evidence type="ECO:0000313" key="4">
    <source>
        <dbReference type="Proteomes" id="UP000278085"/>
    </source>
</evidence>
<organism evidence="3 4">
    <name type="scientific">Massilia atriviolacea</name>
    <dbReference type="NCBI Taxonomy" id="2495579"/>
    <lineage>
        <taxon>Bacteria</taxon>
        <taxon>Pseudomonadati</taxon>
        <taxon>Pseudomonadota</taxon>
        <taxon>Betaproteobacteria</taxon>
        <taxon>Burkholderiales</taxon>
        <taxon>Oxalobacteraceae</taxon>
        <taxon>Telluria group</taxon>
        <taxon>Massilia</taxon>
    </lineage>
</organism>
<keyword evidence="1" id="KW-0067">ATP-binding</keyword>
<feature type="binding site" evidence="1">
    <location>
        <position position="70"/>
    </location>
    <ligand>
        <name>ATP</name>
        <dbReference type="ChEBI" id="CHEBI:30616"/>
    </ligand>
</feature>
<keyword evidence="3" id="KW-0808">Transferase</keyword>
<dbReference type="SMART" id="SM00220">
    <property type="entry name" value="S_TKc"/>
    <property type="match status" value="1"/>
</dbReference>
<feature type="domain" description="Protein kinase" evidence="2">
    <location>
        <begin position="41"/>
        <end position="311"/>
    </location>
</feature>
<dbReference type="InterPro" id="IPR017441">
    <property type="entry name" value="Protein_kinase_ATP_BS"/>
</dbReference>
<dbReference type="Gene3D" id="1.10.510.10">
    <property type="entry name" value="Transferase(Phosphotransferase) domain 1"/>
    <property type="match status" value="1"/>
</dbReference>
<gene>
    <name evidence="3" type="ORF">EJB06_30955</name>
</gene>
<dbReference type="Proteomes" id="UP000278085">
    <property type="component" value="Unassembled WGS sequence"/>
</dbReference>
<dbReference type="PROSITE" id="PS50011">
    <property type="entry name" value="PROTEIN_KINASE_DOM"/>
    <property type="match status" value="1"/>
</dbReference>
<dbReference type="GO" id="GO:0005524">
    <property type="term" value="F:ATP binding"/>
    <property type="evidence" value="ECO:0007669"/>
    <property type="project" value="UniProtKB-UniRule"/>
</dbReference>
<evidence type="ECO:0000256" key="1">
    <source>
        <dbReference type="PROSITE-ProRule" id="PRU10141"/>
    </source>
</evidence>
<proteinExistence type="predicted"/>
<dbReference type="RefSeq" id="WP_126077876.1">
    <property type="nucleotide sequence ID" value="NZ_CP051166.1"/>
</dbReference>